<evidence type="ECO:0000313" key="2">
    <source>
        <dbReference type="Proteomes" id="UP001153636"/>
    </source>
</evidence>
<reference evidence="1" key="1">
    <citation type="submission" date="2022-01" db="EMBL/GenBank/DDBJ databases">
        <authorList>
            <person name="King R."/>
        </authorList>
    </citation>
    <scope>NUCLEOTIDE SEQUENCE</scope>
</reference>
<keyword evidence="2" id="KW-1185">Reference proteome</keyword>
<dbReference type="GO" id="GO:0008270">
    <property type="term" value="F:zinc ion binding"/>
    <property type="evidence" value="ECO:0007669"/>
    <property type="project" value="InterPro"/>
</dbReference>
<protein>
    <submittedName>
        <fullName evidence="1">Uncharacterized protein</fullName>
    </submittedName>
</protein>
<accession>A0A9P0CVN3</accession>
<dbReference type="AlphaFoldDB" id="A0A9P0CVN3"/>
<gene>
    <name evidence="1" type="ORF">PSYICH_LOCUS7600</name>
</gene>
<dbReference type="EMBL" id="OV651814">
    <property type="protein sequence ID" value="CAH1106690.1"/>
    <property type="molecule type" value="Genomic_DNA"/>
</dbReference>
<evidence type="ECO:0000313" key="1">
    <source>
        <dbReference type="EMBL" id="CAH1106690.1"/>
    </source>
</evidence>
<dbReference type="SUPFAM" id="SSF57756">
    <property type="entry name" value="Retrovirus zinc finger-like domains"/>
    <property type="match status" value="1"/>
</dbReference>
<name>A0A9P0CVN3_9CUCU</name>
<dbReference type="OrthoDB" id="6784331at2759"/>
<proteinExistence type="predicted"/>
<dbReference type="Proteomes" id="UP001153636">
    <property type="component" value="Chromosome 2"/>
</dbReference>
<dbReference type="InterPro" id="IPR036875">
    <property type="entry name" value="Znf_CCHC_sf"/>
</dbReference>
<sequence>MIKSGESSYANLLKKIKEEVDIGKIGVKINRIRKTGKRDLLLAVEGGKDRANILEREINTKIENANVTTNKTGTTTLYIIGMDLTTQESELKQVIVKETNIKEAEIDIKVIRKGKYGDQTDIIEIPRLPAAVLIRERKLKVEWIYYGVRERIHVVRCFKYLEYGHKTYECISTKNQAEEFNKCGQTGHKKPFGSRYNFVVLCMHSWLSSSQIQKKSDKTHRPYTNITNGFPLGWGIRQ</sequence>
<organism evidence="1 2">
    <name type="scientific">Psylliodes chrysocephalus</name>
    <dbReference type="NCBI Taxonomy" id="3402493"/>
    <lineage>
        <taxon>Eukaryota</taxon>
        <taxon>Metazoa</taxon>
        <taxon>Ecdysozoa</taxon>
        <taxon>Arthropoda</taxon>
        <taxon>Hexapoda</taxon>
        <taxon>Insecta</taxon>
        <taxon>Pterygota</taxon>
        <taxon>Neoptera</taxon>
        <taxon>Endopterygota</taxon>
        <taxon>Coleoptera</taxon>
        <taxon>Polyphaga</taxon>
        <taxon>Cucujiformia</taxon>
        <taxon>Chrysomeloidea</taxon>
        <taxon>Chrysomelidae</taxon>
        <taxon>Galerucinae</taxon>
        <taxon>Alticini</taxon>
        <taxon>Psylliodes</taxon>
    </lineage>
</organism>
<dbReference type="GO" id="GO:0003676">
    <property type="term" value="F:nucleic acid binding"/>
    <property type="evidence" value="ECO:0007669"/>
    <property type="project" value="InterPro"/>
</dbReference>